<dbReference type="RefSeq" id="XP_012183129.1">
    <property type="nucleotide sequence ID" value="XM_012327739.1"/>
</dbReference>
<keyword evidence="1" id="KW-0472">Membrane</keyword>
<dbReference type="Proteomes" id="UP000006352">
    <property type="component" value="Unassembled WGS sequence"/>
</dbReference>
<reference evidence="2 3" key="1">
    <citation type="journal article" date="2012" name="Appl. Environ. Microbiol.">
        <title>Short-read sequencing for genomic analysis of the brown rot fungus Fibroporia radiculosa.</title>
        <authorList>
            <person name="Tang J.D."/>
            <person name="Perkins A.D."/>
            <person name="Sonstegard T.S."/>
            <person name="Schroeder S.G."/>
            <person name="Burgess S.C."/>
            <person name="Diehl S.V."/>
        </authorList>
    </citation>
    <scope>NUCLEOTIDE SEQUENCE [LARGE SCALE GENOMIC DNA]</scope>
    <source>
        <strain evidence="2 3">TFFH 294</strain>
    </source>
</reference>
<gene>
    <name evidence="2" type="ORF">FIBRA_05995</name>
</gene>
<feature type="transmembrane region" description="Helical" evidence="1">
    <location>
        <begin position="12"/>
        <end position="33"/>
    </location>
</feature>
<evidence type="ECO:0000256" key="1">
    <source>
        <dbReference type="SAM" id="Phobius"/>
    </source>
</evidence>
<dbReference type="HOGENOM" id="CLU_066479_1_0_1"/>
<name>J4IB10_9APHY</name>
<sequence>MPNQMKMIMGIWGFVDICLLAAATISIAFSIIWRKPDLLLNIELSTQHLNAGLVMGIILFISWLISIGAFLSPATSILGFIILDWFLVLDMIAVLTVGTMMWYYTLQIRDNYFAVWQAQSTETRIAVQNMFQCCGYFEPNDTTVALGGFCANQTFVDSLVDAASVNTNACVGPITAVAEPTLNQIFTYVIPPYSRGLVTDLSYSSVYGFMAVVICLFLASLCVIKVRQEKERFRKIDAKRGGRGFV</sequence>
<dbReference type="OrthoDB" id="2279611at2759"/>
<accession>J4IB10</accession>
<evidence type="ECO:0008006" key="4">
    <source>
        <dbReference type="Google" id="ProtNLM"/>
    </source>
</evidence>
<dbReference type="InParanoid" id="J4IB10"/>
<feature type="transmembrane region" description="Helical" evidence="1">
    <location>
        <begin position="53"/>
        <end position="71"/>
    </location>
</feature>
<protein>
    <recommendedName>
        <fullName evidence="4">Tetraspanin</fullName>
    </recommendedName>
</protein>
<feature type="transmembrane region" description="Helical" evidence="1">
    <location>
        <begin position="78"/>
        <end position="104"/>
    </location>
</feature>
<dbReference type="AlphaFoldDB" id="J4IB10"/>
<organism evidence="2 3">
    <name type="scientific">Fibroporia radiculosa</name>
    <dbReference type="NCBI Taxonomy" id="599839"/>
    <lineage>
        <taxon>Eukaryota</taxon>
        <taxon>Fungi</taxon>
        <taxon>Dikarya</taxon>
        <taxon>Basidiomycota</taxon>
        <taxon>Agaricomycotina</taxon>
        <taxon>Agaricomycetes</taxon>
        <taxon>Polyporales</taxon>
        <taxon>Fibroporiaceae</taxon>
        <taxon>Fibroporia</taxon>
    </lineage>
</organism>
<feature type="transmembrane region" description="Helical" evidence="1">
    <location>
        <begin position="206"/>
        <end position="226"/>
    </location>
</feature>
<evidence type="ECO:0000313" key="3">
    <source>
        <dbReference type="Proteomes" id="UP000006352"/>
    </source>
</evidence>
<dbReference type="GeneID" id="24098757"/>
<keyword evidence="1" id="KW-1133">Transmembrane helix</keyword>
<proteinExistence type="predicted"/>
<dbReference type="STRING" id="599839.J4IB10"/>
<keyword evidence="3" id="KW-1185">Reference proteome</keyword>
<evidence type="ECO:0000313" key="2">
    <source>
        <dbReference type="EMBL" id="CCM03846.1"/>
    </source>
</evidence>
<dbReference type="EMBL" id="HE797130">
    <property type="protein sequence ID" value="CCM03846.1"/>
    <property type="molecule type" value="Genomic_DNA"/>
</dbReference>
<keyword evidence="1" id="KW-0812">Transmembrane</keyword>